<comment type="caution">
    <text evidence="3">The sequence shown here is derived from an EMBL/GenBank/DDBJ whole genome shotgun (WGS) entry which is preliminary data.</text>
</comment>
<keyword evidence="4" id="KW-1185">Reference proteome</keyword>
<sequence length="147" mass="17210">MKISKLIASSLTAVGLVLAISGPAYADRDDRGHRGGHGYENHGQQHRGGDRGRDDRRHDYRGNDHRRHDYSRHDYGRHDHYRGNYYSTGHHYGGRGVPHYTYRHDLPRRHGGYWHHGWHAGRNGSWWIVGNNWQFYAPPVSIIYRAY</sequence>
<organism evidence="3 4">
    <name type="scientific">Pseudomethylobacillus aquaticus</name>
    <dbReference type="NCBI Taxonomy" id="2676064"/>
    <lineage>
        <taxon>Bacteria</taxon>
        <taxon>Pseudomonadati</taxon>
        <taxon>Pseudomonadota</taxon>
        <taxon>Betaproteobacteria</taxon>
        <taxon>Nitrosomonadales</taxon>
        <taxon>Methylophilaceae</taxon>
        <taxon>Pseudomethylobacillus</taxon>
    </lineage>
</organism>
<dbReference type="AlphaFoldDB" id="A0A3N0V261"/>
<feature type="compositionally biased region" description="Basic and acidic residues" evidence="1">
    <location>
        <begin position="47"/>
        <end position="76"/>
    </location>
</feature>
<feature type="chain" id="PRO_5017993831" description="Transmembrane signal peptide protein" evidence="2">
    <location>
        <begin position="27"/>
        <end position="147"/>
    </location>
</feature>
<gene>
    <name evidence="3" type="ORF">ED236_04110</name>
</gene>
<accession>A0A3N0V261</accession>
<reference evidence="3 4" key="1">
    <citation type="submission" date="2018-10" db="EMBL/GenBank/DDBJ databases">
        <authorList>
            <person name="Chen W.-M."/>
        </authorList>
    </citation>
    <scope>NUCLEOTIDE SEQUENCE [LARGE SCALE GENOMIC DNA]</scope>
    <source>
        <strain evidence="3 4">H-5</strain>
    </source>
</reference>
<evidence type="ECO:0000313" key="4">
    <source>
        <dbReference type="Proteomes" id="UP000275137"/>
    </source>
</evidence>
<proteinExistence type="predicted"/>
<feature type="region of interest" description="Disordered" evidence="1">
    <location>
        <begin position="29"/>
        <end position="76"/>
    </location>
</feature>
<feature type="signal peptide" evidence="2">
    <location>
        <begin position="1"/>
        <end position="26"/>
    </location>
</feature>
<feature type="compositionally biased region" description="Basic and acidic residues" evidence="1">
    <location>
        <begin position="29"/>
        <end position="40"/>
    </location>
</feature>
<keyword evidence="2" id="KW-0732">Signal</keyword>
<evidence type="ECO:0000256" key="2">
    <source>
        <dbReference type="SAM" id="SignalP"/>
    </source>
</evidence>
<dbReference type="Proteomes" id="UP000275137">
    <property type="component" value="Unassembled WGS sequence"/>
</dbReference>
<evidence type="ECO:0000313" key="3">
    <source>
        <dbReference type="EMBL" id="ROH86896.1"/>
    </source>
</evidence>
<name>A0A3N0V261_9PROT</name>
<protein>
    <recommendedName>
        <fullName evidence="5">Transmembrane signal peptide protein</fullName>
    </recommendedName>
</protein>
<dbReference type="EMBL" id="RJVP01000002">
    <property type="protein sequence ID" value="ROH86896.1"/>
    <property type="molecule type" value="Genomic_DNA"/>
</dbReference>
<dbReference type="RefSeq" id="WP_123236704.1">
    <property type="nucleotide sequence ID" value="NZ_RJVP01000002.1"/>
</dbReference>
<evidence type="ECO:0008006" key="5">
    <source>
        <dbReference type="Google" id="ProtNLM"/>
    </source>
</evidence>
<evidence type="ECO:0000256" key="1">
    <source>
        <dbReference type="SAM" id="MobiDB-lite"/>
    </source>
</evidence>